<protein>
    <recommendedName>
        <fullName evidence="3">NmrA-like domain-containing protein</fullName>
    </recommendedName>
</protein>
<dbReference type="AlphaFoldDB" id="A0A9P4W912"/>
<evidence type="ECO:0000256" key="1">
    <source>
        <dbReference type="ARBA" id="ARBA00022857"/>
    </source>
</evidence>
<dbReference type="Pfam" id="PF05368">
    <property type="entry name" value="NmrA"/>
    <property type="match status" value="1"/>
</dbReference>
<gene>
    <name evidence="4" type="ORF">E8E13_005151</name>
</gene>
<keyword evidence="5" id="KW-1185">Reference proteome</keyword>
<feature type="domain" description="NmrA-like" evidence="3">
    <location>
        <begin position="10"/>
        <end position="250"/>
    </location>
</feature>
<comment type="caution">
    <text evidence="4">The sequence shown here is derived from an EMBL/GenBank/DDBJ whole genome shotgun (WGS) entry which is preliminary data.</text>
</comment>
<dbReference type="SUPFAM" id="SSF51735">
    <property type="entry name" value="NAD(P)-binding Rossmann-fold domains"/>
    <property type="match status" value="1"/>
</dbReference>
<dbReference type="Proteomes" id="UP000801428">
    <property type="component" value="Unassembled WGS sequence"/>
</dbReference>
<keyword evidence="2" id="KW-0560">Oxidoreductase</keyword>
<dbReference type="GO" id="GO:0016491">
    <property type="term" value="F:oxidoreductase activity"/>
    <property type="evidence" value="ECO:0007669"/>
    <property type="project" value="UniProtKB-KW"/>
</dbReference>
<accession>A0A9P4W912</accession>
<dbReference type="Gene3D" id="3.90.25.10">
    <property type="entry name" value="UDP-galactose 4-epimerase, domain 1"/>
    <property type="match status" value="1"/>
</dbReference>
<evidence type="ECO:0000256" key="2">
    <source>
        <dbReference type="ARBA" id="ARBA00023002"/>
    </source>
</evidence>
<dbReference type="PANTHER" id="PTHR47706">
    <property type="entry name" value="NMRA-LIKE FAMILY PROTEIN"/>
    <property type="match status" value="1"/>
</dbReference>
<dbReference type="EMBL" id="SWKU01000005">
    <property type="protein sequence ID" value="KAF3006516.1"/>
    <property type="molecule type" value="Genomic_DNA"/>
</dbReference>
<keyword evidence="1" id="KW-0521">NADP</keyword>
<dbReference type="PANTHER" id="PTHR47706:SF6">
    <property type="entry name" value="NMRA-LIKE FAMILY PROTEIN (AFU_ORTHOLOGUE AFUA_6G00280)"/>
    <property type="match status" value="1"/>
</dbReference>
<dbReference type="OrthoDB" id="5283654at2759"/>
<dbReference type="Gene3D" id="3.40.50.720">
    <property type="entry name" value="NAD(P)-binding Rossmann-like Domain"/>
    <property type="match status" value="2"/>
</dbReference>
<sequence>MSSRLTQILLLGAGELGTALHASISSLPNTHITIGVRDPSKYTHLQQATTSLTTFDLTSPSHTLTHQFASYDIIVSATGFTSAPGSVTKLATEVLAAGKLRAQRGDPELWFFPWQWGVDYDVTGDGAGLMPLFGEQQGVRTLLRTEAEQNNVVWTIVSTGVFMSFLFEPFWGIVDRSGEENGVVTVRCLRDWNHGVTVTDVQDIGRVLARVLVGDIEAKNRVLYVAGESVQYGQLADVVEEVSGCKVVREPWSVGHLREELRSDPDDGIKKYRLVFAGDGVYWDKETTVNHQLGMPMMGVEKYARKLFGIHPASE</sequence>
<organism evidence="4 5">
    <name type="scientific">Curvularia kusanoi</name>
    <name type="common">Cochliobolus kusanoi</name>
    <dbReference type="NCBI Taxonomy" id="90978"/>
    <lineage>
        <taxon>Eukaryota</taxon>
        <taxon>Fungi</taxon>
        <taxon>Dikarya</taxon>
        <taxon>Ascomycota</taxon>
        <taxon>Pezizomycotina</taxon>
        <taxon>Dothideomycetes</taxon>
        <taxon>Pleosporomycetidae</taxon>
        <taxon>Pleosporales</taxon>
        <taxon>Pleosporineae</taxon>
        <taxon>Pleosporaceae</taxon>
        <taxon>Curvularia</taxon>
    </lineage>
</organism>
<evidence type="ECO:0000259" key="3">
    <source>
        <dbReference type="Pfam" id="PF05368"/>
    </source>
</evidence>
<evidence type="ECO:0000313" key="5">
    <source>
        <dbReference type="Proteomes" id="UP000801428"/>
    </source>
</evidence>
<dbReference type="InterPro" id="IPR008030">
    <property type="entry name" value="NmrA-like"/>
</dbReference>
<dbReference type="InterPro" id="IPR036291">
    <property type="entry name" value="NAD(P)-bd_dom_sf"/>
</dbReference>
<dbReference type="InterPro" id="IPR051609">
    <property type="entry name" value="NmrA/Isoflavone_reductase-like"/>
</dbReference>
<proteinExistence type="predicted"/>
<name>A0A9P4W912_CURKU</name>
<reference evidence="4" key="1">
    <citation type="submission" date="2019-04" db="EMBL/GenBank/DDBJ databases">
        <title>Sequencing of skin fungus with MAO and IRED activity.</title>
        <authorList>
            <person name="Marsaioli A.J."/>
            <person name="Bonatto J.M.C."/>
            <person name="Reis Junior O."/>
        </authorList>
    </citation>
    <scope>NUCLEOTIDE SEQUENCE</scope>
    <source>
        <strain evidence="4">30M1</strain>
    </source>
</reference>
<evidence type="ECO:0000313" key="4">
    <source>
        <dbReference type="EMBL" id="KAF3006516.1"/>
    </source>
</evidence>